<dbReference type="EMBL" id="JADCNM010000006">
    <property type="protein sequence ID" value="KAG0478110.1"/>
    <property type="molecule type" value="Genomic_DNA"/>
</dbReference>
<feature type="compositionally biased region" description="Basic and acidic residues" evidence="1">
    <location>
        <begin position="96"/>
        <end position="116"/>
    </location>
</feature>
<feature type="compositionally biased region" description="Polar residues" evidence="1">
    <location>
        <begin position="172"/>
        <end position="189"/>
    </location>
</feature>
<dbReference type="AlphaFoldDB" id="A0A835QXT6"/>
<dbReference type="Proteomes" id="UP000639772">
    <property type="component" value="Chromosome 6"/>
</dbReference>
<organism evidence="2 3">
    <name type="scientific">Vanilla planifolia</name>
    <name type="common">Vanilla</name>
    <dbReference type="NCBI Taxonomy" id="51239"/>
    <lineage>
        <taxon>Eukaryota</taxon>
        <taxon>Viridiplantae</taxon>
        <taxon>Streptophyta</taxon>
        <taxon>Embryophyta</taxon>
        <taxon>Tracheophyta</taxon>
        <taxon>Spermatophyta</taxon>
        <taxon>Magnoliopsida</taxon>
        <taxon>Liliopsida</taxon>
        <taxon>Asparagales</taxon>
        <taxon>Orchidaceae</taxon>
        <taxon>Vanilloideae</taxon>
        <taxon>Vanilleae</taxon>
        <taxon>Vanilla</taxon>
    </lineage>
</organism>
<protein>
    <submittedName>
        <fullName evidence="2">Uncharacterized protein</fullName>
    </submittedName>
</protein>
<evidence type="ECO:0000313" key="3">
    <source>
        <dbReference type="Proteomes" id="UP000639772"/>
    </source>
</evidence>
<evidence type="ECO:0000256" key="1">
    <source>
        <dbReference type="SAM" id="MobiDB-lite"/>
    </source>
</evidence>
<feature type="region of interest" description="Disordered" evidence="1">
    <location>
        <begin position="94"/>
        <end position="204"/>
    </location>
</feature>
<gene>
    <name evidence="2" type="ORF">HPP92_012829</name>
</gene>
<proteinExistence type="predicted"/>
<comment type="caution">
    <text evidence="2">The sequence shown here is derived from an EMBL/GenBank/DDBJ whole genome shotgun (WGS) entry which is preliminary data.</text>
</comment>
<evidence type="ECO:0000313" key="2">
    <source>
        <dbReference type="EMBL" id="KAG0478110.1"/>
    </source>
</evidence>
<accession>A0A835QXT6</accession>
<name>A0A835QXT6_VANPL</name>
<reference evidence="2 3" key="1">
    <citation type="journal article" date="2020" name="Nat. Food">
        <title>A phased Vanilla planifolia genome enables genetic improvement of flavour and production.</title>
        <authorList>
            <person name="Hasing T."/>
            <person name="Tang H."/>
            <person name="Brym M."/>
            <person name="Khazi F."/>
            <person name="Huang T."/>
            <person name="Chambers A.H."/>
        </authorList>
    </citation>
    <scope>NUCLEOTIDE SEQUENCE [LARGE SCALE GENOMIC DNA]</scope>
    <source>
        <tissue evidence="2">Leaf</tissue>
    </source>
</reference>
<sequence length="204" mass="22985">MLGSLANGINADNRRNEEEIVEEQSIIPAVAAQGSKNAQSPKATQHVSAMEIENAVEGIDERCFGKLISSSKANAHKMLAEIPRQKDANITKIRNSKLETKASDGEKGDVPKHSGEQKFQQNVEMEEVAEFSKGLGPWMPVQQRKRRNAMPPQQRNMQDRRQMNMQRAGRPSGNQQSYTSNKSRSWSTSRGRRVEWIPKKTSRK</sequence>